<evidence type="ECO:0000313" key="9">
    <source>
        <dbReference type="EMBL" id="SFI83731.1"/>
    </source>
</evidence>
<dbReference type="CDD" id="cd00009">
    <property type="entry name" value="AAA"/>
    <property type="match status" value="1"/>
</dbReference>
<evidence type="ECO:0000259" key="7">
    <source>
        <dbReference type="PROSITE" id="PS50112"/>
    </source>
</evidence>
<keyword evidence="3" id="KW-0805">Transcription regulation</keyword>
<dbReference type="EMBL" id="FORT01000001">
    <property type="protein sequence ID" value="SFI83731.1"/>
    <property type="molecule type" value="Genomic_DNA"/>
</dbReference>
<keyword evidence="10" id="KW-1185">Reference proteome</keyword>
<evidence type="ECO:0000313" key="10">
    <source>
        <dbReference type="Proteomes" id="UP000198915"/>
    </source>
</evidence>
<dbReference type="SUPFAM" id="SSF46689">
    <property type="entry name" value="Homeodomain-like"/>
    <property type="match status" value="1"/>
</dbReference>
<accession>A0A1I3LG89</accession>
<dbReference type="SUPFAM" id="SSF52540">
    <property type="entry name" value="P-loop containing nucleoside triphosphate hydrolases"/>
    <property type="match status" value="1"/>
</dbReference>
<dbReference type="SMART" id="SM00091">
    <property type="entry name" value="PAS"/>
    <property type="match status" value="1"/>
</dbReference>
<dbReference type="Pfam" id="PF00158">
    <property type="entry name" value="Sigma54_activat"/>
    <property type="match status" value="1"/>
</dbReference>
<dbReference type="InterPro" id="IPR013656">
    <property type="entry name" value="PAS_4"/>
</dbReference>
<dbReference type="PROSITE" id="PS50113">
    <property type="entry name" value="PAC"/>
    <property type="match status" value="1"/>
</dbReference>
<dbReference type="Gene3D" id="3.30.450.20">
    <property type="entry name" value="PAS domain"/>
    <property type="match status" value="1"/>
</dbReference>
<dbReference type="Gene3D" id="3.40.50.300">
    <property type="entry name" value="P-loop containing nucleotide triphosphate hydrolases"/>
    <property type="match status" value="1"/>
</dbReference>
<dbReference type="InterPro" id="IPR025943">
    <property type="entry name" value="Sigma_54_int_dom_ATP-bd_2"/>
</dbReference>
<dbReference type="PROSITE" id="PS00688">
    <property type="entry name" value="SIGMA54_INTERACT_3"/>
    <property type="match status" value="1"/>
</dbReference>
<dbReference type="GO" id="GO:0006355">
    <property type="term" value="P:regulation of DNA-templated transcription"/>
    <property type="evidence" value="ECO:0007669"/>
    <property type="project" value="InterPro"/>
</dbReference>
<proteinExistence type="predicted"/>
<keyword evidence="1" id="KW-0547">Nucleotide-binding</keyword>
<dbReference type="Gene3D" id="1.10.10.60">
    <property type="entry name" value="Homeodomain-like"/>
    <property type="match status" value="1"/>
</dbReference>
<dbReference type="AlphaFoldDB" id="A0A1I3LG89"/>
<dbReference type="GO" id="GO:0005524">
    <property type="term" value="F:ATP binding"/>
    <property type="evidence" value="ECO:0007669"/>
    <property type="project" value="UniProtKB-KW"/>
</dbReference>
<dbReference type="InterPro" id="IPR003593">
    <property type="entry name" value="AAA+_ATPase"/>
</dbReference>
<sequence>MIDHEAVLGSLFDMVHVTDAQGKTLYCSSGYAEYFGIDPQDMLGKPIEDFFHKGLLLPTITMRVIRDRKKVQTIQTTIRNRKLFVEGTPIWDQEGSLSGVVHTYVDITDQDKLEQGLNEIKYIGTLYQSEITKERGRQKGNTALIYRSPSMQQVAAMAEKLAQVESSMILLGESGVGKGVLAKYIHECSPRTHKPFVHINCGAIPETLLESELFGYAKGAFTGADKDGKSGLIEKANGGTLFLDEIGELPLNLQVKLLTVLQEKMITPIGSSVPRKVDVKLITATNKNLRQMVRDGKFREDLYYRIHVVPLEIPPLRERREEIPVLVHYFLGVFSEKYSLDRQLSDQCYRILEDYDWPGNVRELENVVERLVVTSHEEVITPAQIPRYIHAQEASASQGIKVERVMQMQEAMEEVEKQLMQRAFDIHKTSIKVAEALGISQPSASRKLRKWVFSRE</sequence>
<dbReference type="NCBIfam" id="TIGR00229">
    <property type="entry name" value="sensory_box"/>
    <property type="match status" value="1"/>
</dbReference>
<organism evidence="9 10">
    <name type="scientific">Brevibacillus centrosporus</name>
    <dbReference type="NCBI Taxonomy" id="54910"/>
    <lineage>
        <taxon>Bacteria</taxon>
        <taxon>Bacillati</taxon>
        <taxon>Bacillota</taxon>
        <taxon>Bacilli</taxon>
        <taxon>Bacillales</taxon>
        <taxon>Paenibacillaceae</taxon>
        <taxon>Brevibacillus</taxon>
    </lineage>
</organism>
<dbReference type="SUPFAM" id="SSF55785">
    <property type="entry name" value="PYP-like sensor domain (PAS domain)"/>
    <property type="match status" value="1"/>
</dbReference>
<dbReference type="InterPro" id="IPR025944">
    <property type="entry name" value="Sigma_54_int_dom_CS"/>
</dbReference>
<dbReference type="Pfam" id="PF25601">
    <property type="entry name" value="AAA_lid_14"/>
    <property type="match status" value="1"/>
</dbReference>
<dbReference type="InterPro" id="IPR002078">
    <property type="entry name" value="Sigma_54_int"/>
</dbReference>
<evidence type="ECO:0000256" key="1">
    <source>
        <dbReference type="ARBA" id="ARBA00022741"/>
    </source>
</evidence>
<dbReference type="InterPro" id="IPR009057">
    <property type="entry name" value="Homeodomain-like_sf"/>
</dbReference>
<dbReference type="RefSeq" id="WP_092266187.1">
    <property type="nucleotide sequence ID" value="NZ_BJOE01000011.1"/>
</dbReference>
<keyword evidence="5" id="KW-0804">Transcription</keyword>
<dbReference type="InterPro" id="IPR035965">
    <property type="entry name" value="PAS-like_dom_sf"/>
</dbReference>
<dbReference type="FunFam" id="3.40.50.300:FF:000006">
    <property type="entry name" value="DNA-binding transcriptional regulator NtrC"/>
    <property type="match status" value="1"/>
</dbReference>
<dbReference type="PROSITE" id="PS00676">
    <property type="entry name" value="SIGMA54_INTERACT_2"/>
    <property type="match status" value="1"/>
</dbReference>
<evidence type="ECO:0000256" key="5">
    <source>
        <dbReference type="ARBA" id="ARBA00023163"/>
    </source>
</evidence>
<evidence type="ECO:0000256" key="2">
    <source>
        <dbReference type="ARBA" id="ARBA00022840"/>
    </source>
</evidence>
<dbReference type="InterPro" id="IPR025662">
    <property type="entry name" value="Sigma_54_int_dom_ATP-bd_1"/>
</dbReference>
<dbReference type="InterPro" id="IPR000700">
    <property type="entry name" value="PAS-assoc_C"/>
</dbReference>
<dbReference type="STRING" id="1884381.SAMN05518846_101303"/>
<dbReference type="Pfam" id="PF08448">
    <property type="entry name" value="PAS_4"/>
    <property type="match status" value="1"/>
</dbReference>
<dbReference type="GO" id="GO:0003677">
    <property type="term" value="F:DNA binding"/>
    <property type="evidence" value="ECO:0007669"/>
    <property type="project" value="UniProtKB-KW"/>
</dbReference>
<dbReference type="PROSITE" id="PS50112">
    <property type="entry name" value="PAS"/>
    <property type="match status" value="1"/>
</dbReference>
<dbReference type="CDD" id="cd00130">
    <property type="entry name" value="PAS"/>
    <property type="match status" value="1"/>
</dbReference>
<keyword evidence="2" id="KW-0067">ATP-binding</keyword>
<dbReference type="Proteomes" id="UP000198915">
    <property type="component" value="Unassembled WGS sequence"/>
</dbReference>
<dbReference type="PANTHER" id="PTHR32071:SF57">
    <property type="entry name" value="C4-DICARBOXYLATE TRANSPORT TRANSCRIPTIONAL REGULATORY PROTEIN DCTD"/>
    <property type="match status" value="1"/>
</dbReference>
<feature type="domain" description="PAC" evidence="8">
    <location>
        <begin position="58"/>
        <end position="119"/>
    </location>
</feature>
<dbReference type="Gene3D" id="1.10.8.60">
    <property type="match status" value="1"/>
</dbReference>
<evidence type="ECO:0000259" key="8">
    <source>
        <dbReference type="PROSITE" id="PS50113"/>
    </source>
</evidence>
<dbReference type="InterPro" id="IPR000014">
    <property type="entry name" value="PAS"/>
</dbReference>
<keyword evidence="4" id="KW-0238">DNA-binding</keyword>
<protein>
    <submittedName>
        <fullName evidence="9">PAS domain S-box-containing protein</fullName>
    </submittedName>
</protein>
<evidence type="ECO:0000259" key="6">
    <source>
        <dbReference type="PROSITE" id="PS50045"/>
    </source>
</evidence>
<dbReference type="PROSITE" id="PS00675">
    <property type="entry name" value="SIGMA54_INTERACT_1"/>
    <property type="match status" value="1"/>
</dbReference>
<dbReference type="PROSITE" id="PS50045">
    <property type="entry name" value="SIGMA54_INTERACT_4"/>
    <property type="match status" value="1"/>
</dbReference>
<gene>
    <name evidence="9" type="ORF">SAMN05518846_101303</name>
</gene>
<evidence type="ECO:0000256" key="3">
    <source>
        <dbReference type="ARBA" id="ARBA00023015"/>
    </source>
</evidence>
<evidence type="ECO:0000256" key="4">
    <source>
        <dbReference type="ARBA" id="ARBA00023125"/>
    </source>
</evidence>
<feature type="domain" description="Sigma-54 factor interaction" evidence="6">
    <location>
        <begin position="144"/>
        <end position="373"/>
    </location>
</feature>
<dbReference type="InterPro" id="IPR058031">
    <property type="entry name" value="AAA_lid_NorR"/>
</dbReference>
<dbReference type="InterPro" id="IPR027417">
    <property type="entry name" value="P-loop_NTPase"/>
</dbReference>
<dbReference type="PANTHER" id="PTHR32071">
    <property type="entry name" value="TRANSCRIPTIONAL REGULATORY PROTEIN"/>
    <property type="match status" value="1"/>
</dbReference>
<reference evidence="10" key="1">
    <citation type="submission" date="2016-10" db="EMBL/GenBank/DDBJ databases">
        <authorList>
            <person name="Varghese N."/>
            <person name="Submissions S."/>
        </authorList>
    </citation>
    <scope>NUCLEOTIDE SEQUENCE [LARGE SCALE GENOMIC DNA]</scope>
    <source>
        <strain evidence="10">OK042</strain>
    </source>
</reference>
<dbReference type="SMART" id="SM00382">
    <property type="entry name" value="AAA"/>
    <property type="match status" value="1"/>
</dbReference>
<name>A0A1I3LG89_9BACL</name>
<feature type="domain" description="PAS" evidence="7">
    <location>
        <begin position="1"/>
        <end position="52"/>
    </location>
</feature>